<dbReference type="HOGENOM" id="CLU_182487_0_0_1"/>
<accession>Q966K3</accession>
<keyword evidence="1" id="KW-0472">Membrane</keyword>
<organism evidence="2 3">
    <name type="scientific">Caenorhabditis elegans</name>
    <dbReference type="NCBI Taxonomy" id="6239"/>
    <lineage>
        <taxon>Eukaryota</taxon>
        <taxon>Metazoa</taxon>
        <taxon>Ecdysozoa</taxon>
        <taxon>Nematoda</taxon>
        <taxon>Chromadorea</taxon>
        <taxon>Rhabditida</taxon>
        <taxon>Rhabditina</taxon>
        <taxon>Rhabditomorpha</taxon>
        <taxon>Rhabditoidea</taxon>
        <taxon>Rhabditidae</taxon>
        <taxon>Peloderinae</taxon>
        <taxon>Caenorhabditis</taxon>
    </lineage>
</organism>
<dbReference type="WormBase" id="F14H12.7">
    <property type="protein sequence ID" value="CE07066"/>
    <property type="gene ID" value="WBGene00017474"/>
</dbReference>
<dbReference type="RefSeq" id="NP_508749.1">
    <property type="nucleotide sequence ID" value="NM_076348.1"/>
</dbReference>
<evidence type="ECO:0000256" key="1">
    <source>
        <dbReference type="SAM" id="Phobius"/>
    </source>
</evidence>
<keyword evidence="1 2" id="KW-0812">Transmembrane</keyword>
<dbReference type="EMBL" id="BX284606">
    <property type="protein sequence ID" value="CCD65405.1"/>
    <property type="molecule type" value="Genomic_DNA"/>
</dbReference>
<keyword evidence="1" id="KW-1133">Transmembrane helix</keyword>
<dbReference type="AlphaFoldDB" id="Q966K3"/>
<dbReference type="AGR" id="WB:WBGene00017474"/>
<dbReference type="CTD" id="184503"/>
<dbReference type="InParanoid" id="Q966K3"/>
<dbReference type="SMR" id="Q966K3"/>
<evidence type="ECO:0000313" key="4">
    <source>
        <dbReference type="WormBase" id="F14H12.7"/>
    </source>
</evidence>
<evidence type="ECO:0000313" key="2">
    <source>
        <dbReference type="EMBL" id="CCD65405.1"/>
    </source>
</evidence>
<keyword evidence="3" id="KW-1185">Reference proteome</keyword>
<protein>
    <submittedName>
        <fullName evidence="2">Transmembrane protein</fullName>
    </submittedName>
</protein>
<reference evidence="2 3" key="1">
    <citation type="journal article" date="1998" name="Science">
        <title>Genome sequence of the nematode C. elegans: a platform for investigating biology.</title>
        <authorList>
            <consortium name="The C. elegans sequencing consortium"/>
            <person name="Sulson J.E."/>
            <person name="Waterston R."/>
        </authorList>
    </citation>
    <scope>NUCLEOTIDE SEQUENCE [LARGE SCALE GENOMIC DNA]</scope>
    <source>
        <strain evidence="2 3">Bristol N2</strain>
    </source>
</reference>
<gene>
    <name evidence="2" type="ORF">CELE_F14H12.7</name>
    <name evidence="2 4" type="ORF">F14H12.7</name>
</gene>
<dbReference type="PaxDb" id="6239-F14H12.7"/>
<dbReference type="KEGG" id="cel:CELE_F14H12.7"/>
<dbReference type="GeneID" id="184503"/>
<proteinExistence type="predicted"/>
<dbReference type="OrthoDB" id="5873281at2759"/>
<dbReference type="Proteomes" id="UP000001940">
    <property type="component" value="Chromosome X"/>
</dbReference>
<dbReference type="OMA" id="RANRKHR"/>
<dbReference type="FunCoup" id="Q966K3">
    <property type="interactions" value="268"/>
</dbReference>
<dbReference type="Bgee" id="WBGene00017474">
    <property type="expression patterns" value="Expressed in adult organism and 2 other cell types or tissues"/>
</dbReference>
<name>Q966K3_CAEEL</name>
<sequence>MTPVVFVQSTDNTNQVAQVESMYVLLGVVIFFLVLYILIVSDRHFRRRMSWLDSLSVTPRNPRIEYANRAHRRDNVQAEPKKPTIVRFKINGKVLRDED</sequence>
<feature type="transmembrane region" description="Helical" evidence="1">
    <location>
        <begin position="22"/>
        <end position="40"/>
    </location>
</feature>
<evidence type="ECO:0000313" key="3">
    <source>
        <dbReference type="Proteomes" id="UP000001940"/>
    </source>
</evidence>
<dbReference type="UCSC" id="F14H12.7">
    <property type="organism name" value="c. elegans"/>
</dbReference>
<dbReference type="eggNOG" id="ENOG502TISH">
    <property type="taxonomic scope" value="Eukaryota"/>
</dbReference>